<feature type="region of interest" description="Disordered" evidence="1">
    <location>
        <begin position="159"/>
        <end position="197"/>
    </location>
</feature>
<feature type="region of interest" description="Disordered" evidence="1">
    <location>
        <begin position="43"/>
        <end position="75"/>
    </location>
</feature>
<evidence type="ECO:0000256" key="2">
    <source>
        <dbReference type="SAM" id="SignalP"/>
    </source>
</evidence>
<feature type="chain" id="PRO_5046788482" description="DUF4124 domain-containing protein" evidence="2">
    <location>
        <begin position="23"/>
        <end position="248"/>
    </location>
</feature>
<evidence type="ECO:0000313" key="3">
    <source>
        <dbReference type="EMBL" id="MEN3069391.1"/>
    </source>
</evidence>
<name>A0ABU9Z0B5_9RHOO</name>
<evidence type="ECO:0008006" key="5">
    <source>
        <dbReference type="Google" id="ProtNLM"/>
    </source>
</evidence>
<keyword evidence="4" id="KW-1185">Reference proteome</keyword>
<keyword evidence="2" id="KW-0732">Signal</keyword>
<protein>
    <recommendedName>
        <fullName evidence="5">DUF4124 domain-containing protein</fullName>
    </recommendedName>
</protein>
<organism evidence="3 4">
    <name type="scientific">Uliginosibacterium sediminicola</name>
    <dbReference type="NCBI Taxonomy" id="2024550"/>
    <lineage>
        <taxon>Bacteria</taxon>
        <taxon>Pseudomonadati</taxon>
        <taxon>Pseudomonadota</taxon>
        <taxon>Betaproteobacteria</taxon>
        <taxon>Rhodocyclales</taxon>
        <taxon>Zoogloeaceae</taxon>
        <taxon>Uliginosibacterium</taxon>
    </lineage>
</organism>
<sequence>MLDALRRSALLLALLAVLPVQAQSLYRCGNTLQDKPCADGNGSEIILDSREPASKTAKSSKSSKSASSSRPPDEFCAQQGDAAMRMRWEKEGGRTEAEQISRNPANSAFIRYVYYKRGSALDVRRQVEADCMQTRAKAESAAVVAPTFTPAVAASAPLAPPPPAPAAVPAASSASSSQTSSDNRRGGGIPIQNSEAASRPVDEALCRNLLDSAKRIRDRQRAGGNAATMLDLNRLQQELTEQLRLSGC</sequence>
<feature type="compositionally biased region" description="Low complexity" evidence="1">
    <location>
        <begin position="167"/>
        <end position="177"/>
    </location>
</feature>
<dbReference type="EMBL" id="JBDIVE010000007">
    <property type="protein sequence ID" value="MEN3069391.1"/>
    <property type="molecule type" value="Genomic_DNA"/>
</dbReference>
<feature type="compositionally biased region" description="Low complexity" evidence="1">
    <location>
        <begin position="54"/>
        <end position="69"/>
    </location>
</feature>
<gene>
    <name evidence="3" type="ORF">ABDB84_12940</name>
</gene>
<dbReference type="RefSeq" id="WP_345920164.1">
    <property type="nucleotide sequence ID" value="NZ_JBDIVE010000007.1"/>
</dbReference>
<evidence type="ECO:0000313" key="4">
    <source>
        <dbReference type="Proteomes" id="UP001410394"/>
    </source>
</evidence>
<evidence type="ECO:0000256" key="1">
    <source>
        <dbReference type="SAM" id="MobiDB-lite"/>
    </source>
</evidence>
<dbReference type="Proteomes" id="UP001410394">
    <property type="component" value="Unassembled WGS sequence"/>
</dbReference>
<accession>A0ABU9Z0B5</accession>
<reference evidence="3 4" key="1">
    <citation type="journal article" date="2018" name="Int. J. Syst. Evol. Microbiol.">
        <title>Uliginosibacterium sediminicola sp. nov., isolated from freshwater sediment.</title>
        <authorList>
            <person name="Hwang W.M."/>
            <person name="Kim S.M."/>
            <person name="Kang K."/>
            <person name="Ahn T.Y."/>
        </authorList>
    </citation>
    <scope>NUCLEOTIDE SEQUENCE [LARGE SCALE GENOMIC DNA]</scope>
    <source>
        <strain evidence="3 4">M1-21</strain>
    </source>
</reference>
<proteinExistence type="predicted"/>
<feature type="signal peptide" evidence="2">
    <location>
        <begin position="1"/>
        <end position="22"/>
    </location>
</feature>
<comment type="caution">
    <text evidence="3">The sequence shown here is derived from an EMBL/GenBank/DDBJ whole genome shotgun (WGS) entry which is preliminary data.</text>
</comment>